<dbReference type="PANTHER" id="PTHR42837">
    <property type="entry name" value="REGULATOR OF SIGMA-E PROTEASE RSEP"/>
    <property type="match status" value="1"/>
</dbReference>
<evidence type="ECO:0000313" key="13">
    <source>
        <dbReference type="EMBL" id="SMC37081.1"/>
    </source>
</evidence>
<evidence type="ECO:0000259" key="12">
    <source>
        <dbReference type="Pfam" id="PF02163"/>
    </source>
</evidence>
<dbReference type="InterPro" id="IPR036034">
    <property type="entry name" value="PDZ_sf"/>
</dbReference>
<dbReference type="InterPro" id="IPR008915">
    <property type="entry name" value="Peptidase_M50"/>
</dbReference>
<gene>
    <name evidence="13" type="ORF">SAMN02745168_0511</name>
</gene>
<dbReference type="InterPro" id="IPR004387">
    <property type="entry name" value="Pept_M50_Zn"/>
</dbReference>
<evidence type="ECO:0000313" key="14">
    <source>
        <dbReference type="Proteomes" id="UP000192790"/>
    </source>
</evidence>
<dbReference type="SUPFAM" id="SSF50156">
    <property type="entry name" value="PDZ domain-like"/>
    <property type="match status" value="1"/>
</dbReference>
<feature type="transmembrane region" description="Helical" evidence="11">
    <location>
        <begin position="275"/>
        <end position="292"/>
    </location>
</feature>
<accession>A0A1W1YMQ7</accession>
<keyword evidence="9" id="KW-0482">Metalloprotease</keyword>
<keyword evidence="14" id="KW-1185">Reference proteome</keyword>
<dbReference type="STRING" id="1122930.SAMN02745168_0511"/>
<protein>
    <submittedName>
        <fullName evidence="13">Regulator of sigma E protease</fullName>
    </submittedName>
</protein>
<organism evidence="13 14">
    <name type="scientific">Papillibacter cinnamivorans DSM 12816</name>
    <dbReference type="NCBI Taxonomy" id="1122930"/>
    <lineage>
        <taxon>Bacteria</taxon>
        <taxon>Bacillati</taxon>
        <taxon>Bacillota</taxon>
        <taxon>Clostridia</taxon>
        <taxon>Eubacteriales</taxon>
        <taxon>Oscillospiraceae</taxon>
        <taxon>Papillibacter</taxon>
    </lineage>
</organism>
<sequence>MSAFYIIIAILIFSILIAVHEWGHFISAKLLGVQVNEFSIGMGPALFKRQRGETLYSLRALPIGGYCAMEGEAEESDNPRSLTEQPFWKKFIIFVAGSFMNFFLGFLIVLLLFTQAQAYNVPVIDSLMTGFPQELQGENGLMPGDRLVKINGENIYIYSDVALLLSRGEGKNYDLVIDRGGKTVVLNDFPLARREYVVDGETAMKFGLVFGYEEATPLGRLKQAWFNSVDFVRMVRMGLTDVITGAASVNSLSGPVGIVTAISDVGEQSASALDAFYSIAYLMSLIAVNLAVVNMLPFPALDGGRILYAAVASVITVFTRRKPNPKIEAYVNMAGFALLILLIVFVTYSDITKLAS</sequence>
<proteinExistence type="inferred from homology"/>
<dbReference type="RefSeq" id="WP_084233149.1">
    <property type="nucleotide sequence ID" value="NZ_FWXW01000001.1"/>
</dbReference>
<feature type="transmembrane region" description="Helical" evidence="11">
    <location>
        <begin position="330"/>
        <end position="348"/>
    </location>
</feature>
<dbReference type="PANTHER" id="PTHR42837:SF2">
    <property type="entry name" value="MEMBRANE METALLOPROTEASE ARASP2, CHLOROPLASTIC-RELATED"/>
    <property type="match status" value="1"/>
</dbReference>
<keyword evidence="5 11" id="KW-0812">Transmembrane</keyword>
<dbReference type="EMBL" id="FWXW01000001">
    <property type="protein sequence ID" value="SMC37081.1"/>
    <property type="molecule type" value="Genomic_DNA"/>
</dbReference>
<dbReference type="GO" id="GO:0006508">
    <property type="term" value="P:proteolysis"/>
    <property type="evidence" value="ECO:0007669"/>
    <property type="project" value="UniProtKB-KW"/>
</dbReference>
<comment type="similarity">
    <text evidence="3">Belongs to the peptidase M50B family.</text>
</comment>
<comment type="subcellular location">
    <subcellularLocation>
        <location evidence="2">Membrane</location>
        <topology evidence="2">Multi-pass membrane protein</topology>
    </subcellularLocation>
</comment>
<keyword evidence="4 13" id="KW-0645">Protease</keyword>
<evidence type="ECO:0000256" key="6">
    <source>
        <dbReference type="ARBA" id="ARBA00022801"/>
    </source>
</evidence>
<name>A0A1W1YMQ7_9FIRM</name>
<dbReference type="AlphaFoldDB" id="A0A1W1YMQ7"/>
<dbReference type="GO" id="GO:0016020">
    <property type="term" value="C:membrane"/>
    <property type="evidence" value="ECO:0007669"/>
    <property type="project" value="UniProtKB-SubCell"/>
</dbReference>
<reference evidence="13 14" key="1">
    <citation type="submission" date="2017-04" db="EMBL/GenBank/DDBJ databases">
        <authorList>
            <person name="Afonso C.L."/>
            <person name="Miller P.J."/>
            <person name="Scott M.A."/>
            <person name="Spackman E."/>
            <person name="Goraichik I."/>
            <person name="Dimitrov K.M."/>
            <person name="Suarez D.L."/>
            <person name="Swayne D.E."/>
        </authorList>
    </citation>
    <scope>NUCLEOTIDE SEQUENCE [LARGE SCALE GENOMIC DNA]</scope>
    <source>
        <strain evidence="13 14">DSM 12816</strain>
    </source>
</reference>
<feature type="transmembrane region" description="Helical" evidence="11">
    <location>
        <begin position="91"/>
        <end position="113"/>
    </location>
</feature>
<evidence type="ECO:0000256" key="3">
    <source>
        <dbReference type="ARBA" id="ARBA00007931"/>
    </source>
</evidence>
<evidence type="ECO:0000256" key="11">
    <source>
        <dbReference type="SAM" id="Phobius"/>
    </source>
</evidence>
<dbReference type="Gene3D" id="2.30.42.10">
    <property type="match status" value="1"/>
</dbReference>
<keyword evidence="8 11" id="KW-1133">Transmembrane helix</keyword>
<evidence type="ECO:0000256" key="1">
    <source>
        <dbReference type="ARBA" id="ARBA00001947"/>
    </source>
</evidence>
<evidence type="ECO:0000256" key="7">
    <source>
        <dbReference type="ARBA" id="ARBA00022833"/>
    </source>
</evidence>
<evidence type="ECO:0000256" key="5">
    <source>
        <dbReference type="ARBA" id="ARBA00022692"/>
    </source>
</evidence>
<dbReference type="CDD" id="cd06163">
    <property type="entry name" value="S2P-M50_PDZ_RseP-like"/>
    <property type="match status" value="1"/>
</dbReference>
<keyword evidence="6" id="KW-0378">Hydrolase</keyword>
<evidence type="ECO:0000256" key="8">
    <source>
        <dbReference type="ARBA" id="ARBA00022989"/>
    </source>
</evidence>
<evidence type="ECO:0000256" key="2">
    <source>
        <dbReference type="ARBA" id="ARBA00004141"/>
    </source>
</evidence>
<keyword evidence="10 11" id="KW-0472">Membrane</keyword>
<feature type="domain" description="Peptidase M50" evidence="12">
    <location>
        <begin position="9"/>
        <end position="342"/>
    </location>
</feature>
<dbReference type="Pfam" id="PF02163">
    <property type="entry name" value="Peptidase_M50"/>
    <property type="match status" value="1"/>
</dbReference>
<evidence type="ECO:0000256" key="4">
    <source>
        <dbReference type="ARBA" id="ARBA00022670"/>
    </source>
</evidence>
<dbReference type="OrthoDB" id="9782003at2"/>
<keyword evidence="7" id="KW-0862">Zinc</keyword>
<comment type="cofactor">
    <cofactor evidence="1">
        <name>Zn(2+)</name>
        <dbReference type="ChEBI" id="CHEBI:29105"/>
    </cofactor>
</comment>
<dbReference type="GO" id="GO:0004222">
    <property type="term" value="F:metalloendopeptidase activity"/>
    <property type="evidence" value="ECO:0007669"/>
    <property type="project" value="InterPro"/>
</dbReference>
<evidence type="ECO:0000256" key="10">
    <source>
        <dbReference type="ARBA" id="ARBA00023136"/>
    </source>
</evidence>
<evidence type="ECO:0000256" key="9">
    <source>
        <dbReference type="ARBA" id="ARBA00023049"/>
    </source>
</evidence>
<dbReference type="Proteomes" id="UP000192790">
    <property type="component" value="Unassembled WGS sequence"/>
</dbReference>